<feature type="chain" id="PRO_5046848833" evidence="4">
    <location>
        <begin position="22"/>
        <end position="351"/>
    </location>
</feature>
<dbReference type="GeneID" id="108559303"/>
<dbReference type="InterPro" id="IPR050541">
    <property type="entry name" value="LRR_TM_domain-containing"/>
</dbReference>
<dbReference type="PROSITE" id="PS51450">
    <property type="entry name" value="LRR"/>
    <property type="match status" value="2"/>
</dbReference>
<dbReference type="Gene3D" id="3.80.10.10">
    <property type="entry name" value="Ribonuclease Inhibitor"/>
    <property type="match status" value="1"/>
</dbReference>
<dbReference type="Proteomes" id="UP000695000">
    <property type="component" value="Unplaced"/>
</dbReference>
<keyword evidence="1" id="KW-0433">Leucine-rich repeat</keyword>
<sequence length="351" mass="40489">MLFGAVRLMLAAASLVLLCDADKECLKTFIHTEAVVTYAQDQKRILLNQCAGSELQNAIEIEVKGKEVPSVKTGAFRDIDTLKKVAMVDCKIFHIDRNILLNLPNIKTLLLKRNNFEIVPELAFANLTSIQHIDLSENHLKNVQHDAFRDSNNLVTVNLNRNKLTHYYPSWFKPSSETIETIDLSHNKFKYFARSSFKGLNKLTTLLLNNNQLRSLHPQSFEEVTSLQTLDLSHNYIAELYRQMTASFAKSKIDLRLNNNHLNYLLEETMSHVQFGKVSVHANPWKCACYNKILTWAEKYKNDVQFADNSCGDRMPVCIEQERFPKKCTQQKDPNITQQYYYSYEKIACNK</sequence>
<dbReference type="InterPro" id="IPR003591">
    <property type="entry name" value="Leu-rich_rpt_typical-subtyp"/>
</dbReference>
<evidence type="ECO:0000256" key="2">
    <source>
        <dbReference type="ARBA" id="ARBA00022729"/>
    </source>
</evidence>
<reference evidence="6" key="1">
    <citation type="submission" date="2025-08" db="UniProtKB">
        <authorList>
            <consortium name="RefSeq"/>
        </authorList>
    </citation>
    <scope>IDENTIFICATION</scope>
    <source>
        <tissue evidence="6">Whole Larva</tissue>
    </source>
</reference>
<dbReference type="InterPro" id="IPR026906">
    <property type="entry name" value="LRR_5"/>
</dbReference>
<dbReference type="PANTHER" id="PTHR24369">
    <property type="entry name" value="ANTIGEN BSP, PUTATIVE-RELATED"/>
    <property type="match status" value="1"/>
</dbReference>
<organism evidence="5 6">
    <name type="scientific">Nicrophorus vespilloides</name>
    <name type="common">Boreal carrion beetle</name>
    <dbReference type="NCBI Taxonomy" id="110193"/>
    <lineage>
        <taxon>Eukaryota</taxon>
        <taxon>Metazoa</taxon>
        <taxon>Ecdysozoa</taxon>
        <taxon>Arthropoda</taxon>
        <taxon>Hexapoda</taxon>
        <taxon>Insecta</taxon>
        <taxon>Pterygota</taxon>
        <taxon>Neoptera</taxon>
        <taxon>Endopterygota</taxon>
        <taxon>Coleoptera</taxon>
        <taxon>Polyphaga</taxon>
        <taxon>Staphyliniformia</taxon>
        <taxon>Silphidae</taxon>
        <taxon>Nicrophorinae</taxon>
        <taxon>Nicrophorus</taxon>
    </lineage>
</organism>
<protein>
    <submittedName>
        <fullName evidence="6">Phospholipase A2 inhibitor-like</fullName>
    </submittedName>
</protein>
<evidence type="ECO:0000256" key="3">
    <source>
        <dbReference type="ARBA" id="ARBA00022737"/>
    </source>
</evidence>
<feature type="signal peptide" evidence="4">
    <location>
        <begin position="1"/>
        <end position="21"/>
    </location>
</feature>
<dbReference type="InterPro" id="IPR032675">
    <property type="entry name" value="LRR_dom_sf"/>
</dbReference>
<dbReference type="InterPro" id="IPR001611">
    <property type="entry name" value="Leu-rich_rpt"/>
</dbReference>
<dbReference type="Pfam" id="PF13306">
    <property type="entry name" value="LRR_5"/>
    <property type="match status" value="1"/>
</dbReference>
<keyword evidence="3" id="KW-0677">Repeat</keyword>
<accession>A0ABM1MBS9</accession>
<name>A0ABM1MBS9_NICVS</name>
<evidence type="ECO:0000256" key="1">
    <source>
        <dbReference type="ARBA" id="ARBA00022614"/>
    </source>
</evidence>
<dbReference type="Pfam" id="PF13855">
    <property type="entry name" value="LRR_8"/>
    <property type="match status" value="1"/>
</dbReference>
<dbReference type="RefSeq" id="XP_017772029.1">
    <property type="nucleotide sequence ID" value="XM_017916540.1"/>
</dbReference>
<keyword evidence="5" id="KW-1185">Reference proteome</keyword>
<dbReference type="PANTHER" id="PTHR24369:SF210">
    <property type="entry name" value="CHAOPTIN-RELATED"/>
    <property type="match status" value="1"/>
</dbReference>
<gene>
    <name evidence="6" type="primary">LOC108559303</name>
</gene>
<evidence type="ECO:0000313" key="6">
    <source>
        <dbReference type="RefSeq" id="XP_017772029.1"/>
    </source>
</evidence>
<proteinExistence type="predicted"/>
<dbReference type="GO" id="GO:0019834">
    <property type="term" value="F:phospholipase A2 inhibitor activity"/>
    <property type="evidence" value="ECO:0007669"/>
    <property type="project" value="UniProtKB-KW"/>
</dbReference>
<keyword evidence="2 4" id="KW-0732">Signal</keyword>
<dbReference type="SMART" id="SM00369">
    <property type="entry name" value="LRR_TYP"/>
    <property type="match status" value="4"/>
</dbReference>
<evidence type="ECO:0000313" key="5">
    <source>
        <dbReference type="Proteomes" id="UP000695000"/>
    </source>
</evidence>
<keyword evidence="6" id="KW-0593">Phospholipase A2 inhibitor</keyword>
<dbReference type="SUPFAM" id="SSF52058">
    <property type="entry name" value="L domain-like"/>
    <property type="match status" value="1"/>
</dbReference>
<evidence type="ECO:0000256" key="4">
    <source>
        <dbReference type="SAM" id="SignalP"/>
    </source>
</evidence>